<dbReference type="SUPFAM" id="SSF81383">
    <property type="entry name" value="F-box domain"/>
    <property type="match status" value="1"/>
</dbReference>
<dbReference type="InterPro" id="IPR001810">
    <property type="entry name" value="F-box_dom"/>
</dbReference>
<accession>A0ABQ8KMD7</accession>
<gene>
    <name evidence="2" type="ORF">C8Q71DRAFT_748741</name>
</gene>
<dbReference type="EMBL" id="JADCUA010000006">
    <property type="protein sequence ID" value="KAH9839258.1"/>
    <property type="molecule type" value="Genomic_DNA"/>
</dbReference>
<keyword evidence="3" id="KW-1185">Reference proteome</keyword>
<dbReference type="RefSeq" id="XP_047781013.1">
    <property type="nucleotide sequence ID" value="XM_047923160.1"/>
</dbReference>
<sequence length="540" mass="60234">MYSPTRTMQFPSRARRQPYIGCLNAFAQSHQATTLQMLSDDILLLIISFVEVRDVLIMRQTSKRLFTLSKLRWVWHNAIKRHILDRGLPIPAGGTDLKMLSAEQLEARAVHAAKFHDNWCSANPTARHTLSFSADQYLPEETLESHKSTVSHIAFLPGCSGQFLVTVVGRIITCWEVPFDGSGAYRIADYVSPLQVEQLVINEDSEAEGTLAYLTGSPAQNDPAVVVALSLDKFHGQFLEISRLRSVRGMAYPLHTMHGSYVVLGNAPTIWYYQGPIEAVSLHSSHPLAQIGEIRAVKIVNRYMVVVRENCMQFIYAPVWRGRRTAWSGQPQLLFQLSPTAIEAIIIHRNAGTEQEDMNDWPSTPVTVLLRCREDGIEMIVQFDLLPGSNKFAQSSAEEASLPSSLLPFARCRRVNAIPVPPSCRKLHASSSGKGFCIQTRHINSRQSSYPARCLLGFHVTARSVVAPMSSEGTGKGEQPKATYLGNDVQYSEKPFYSRRCDMSEIIQRKYAIVSTAFEDTAGRIAIGDRHGQVEVLDFA</sequence>
<name>A0ABQ8KMD7_9APHY</name>
<protein>
    <recommendedName>
        <fullName evidence="1">F-box domain-containing protein</fullName>
    </recommendedName>
</protein>
<organism evidence="2 3">
    <name type="scientific">Rhodofomes roseus</name>
    <dbReference type="NCBI Taxonomy" id="34475"/>
    <lineage>
        <taxon>Eukaryota</taxon>
        <taxon>Fungi</taxon>
        <taxon>Dikarya</taxon>
        <taxon>Basidiomycota</taxon>
        <taxon>Agaricomycotina</taxon>
        <taxon>Agaricomycetes</taxon>
        <taxon>Polyporales</taxon>
        <taxon>Rhodofomes</taxon>
    </lineage>
</organism>
<dbReference type="InterPro" id="IPR036047">
    <property type="entry name" value="F-box-like_dom_sf"/>
</dbReference>
<evidence type="ECO:0000313" key="2">
    <source>
        <dbReference type="EMBL" id="KAH9839258.1"/>
    </source>
</evidence>
<evidence type="ECO:0000313" key="3">
    <source>
        <dbReference type="Proteomes" id="UP000814176"/>
    </source>
</evidence>
<feature type="domain" description="F-box" evidence="1">
    <location>
        <begin position="36"/>
        <end position="76"/>
    </location>
</feature>
<reference evidence="2 3" key="1">
    <citation type="journal article" date="2021" name="Environ. Microbiol.">
        <title>Gene family expansions and transcriptome signatures uncover fungal adaptations to wood decay.</title>
        <authorList>
            <person name="Hage H."/>
            <person name="Miyauchi S."/>
            <person name="Viragh M."/>
            <person name="Drula E."/>
            <person name="Min B."/>
            <person name="Chaduli D."/>
            <person name="Navarro D."/>
            <person name="Favel A."/>
            <person name="Norest M."/>
            <person name="Lesage-Meessen L."/>
            <person name="Balint B."/>
            <person name="Merenyi Z."/>
            <person name="de Eugenio L."/>
            <person name="Morin E."/>
            <person name="Martinez A.T."/>
            <person name="Baldrian P."/>
            <person name="Stursova M."/>
            <person name="Martinez M.J."/>
            <person name="Novotny C."/>
            <person name="Magnuson J.K."/>
            <person name="Spatafora J.W."/>
            <person name="Maurice S."/>
            <person name="Pangilinan J."/>
            <person name="Andreopoulos W."/>
            <person name="LaButti K."/>
            <person name="Hundley H."/>
            <person name="Na H."/>
            <person name="Kuo A."/>
            <person name="Barry K."/>
            <person name="Lipzen A."/>
            <person name="Henrissat B."/>
            <person name="Riley R."/>
            <person name="Ahrendt S."/>
            <person name="Nagy L.G."/>
            <person name="Grigoriev I.V."/>
            <person name="Martin F."/>
            <person name="Rosso M.N."/>
        </authorList>
    </citation>
    <scope>NUCLEOTIDE SEQUENCE [LARGE SCALE GENOMIC DNA]</scope>
    <source>
        <strain evidence="2 3">CIRM-BRFM 1785</strain>
    </source>
</reference>
<dbReference type="Proteomes" id="UP000814176">
    <property type="component" value="Unassembled WGS sequence"/>
</dbReference>
<proteinExistence type="predicted"/>
<comment type="caution">
    <text evidence="2">The sequence shown here is derived from an EMBL/GenBank/DDBJ whole genome shotgun (WGS) entry which is preliminary data.</text>
</comment>
<dbReference type="Gene3D" id="1.20.1280.50">
    <property type="match status" value="1"/>
</dbReference>
<dbReference type="GeneID" id="72003892"/>
<evidence type="ECO:0000259" key="1">
    <source>
        <dbReference type="Pfam" id="PF00646"/>
    </source>
</evidence>
<dbReference type="Pfam" id="PF00646">
    <property type="entry name" value="F-box"/>
    <property type="match status" value="1"/>
</dbReference>